<evidence type="ECO:0000313" key="5">
    <source>
        <dbReference type="EMBL" id="HER40138.1"/>
    </source>
</evidence>
<organism evidence="5">
    <name type="scientific">Salinimicrobium catena</name>
    <dbReference type="NCBI Taxonomy" id="390640"/>
    <lineage>
        <taxon>Bacteria</taxon>
        <taxon>Pseudomonadati</taxon>
        <taxon>Bacteroidota</taxon>
        <taxon>Flavobacteriia</taxon>
        <taxon>Flavobacteriales</taxon>
        <taxon>Flavobacteriaceae</taxon>
        <taxon>Salinimicrobium</taxon>
    </lineage>
</organism>
<feature type="coiled-coil region" evidence="3">
    <location>
        <begin position="53"/>
        <end position="102"/>
    </location>
</feature>
<keyword evidence="3" id="KW-0175">Coiled coil</keyword>
<evidence type="ECO:0000256" key="2">
    <source>
        <dbReference type="ARBA" id="ARBA00022729"/>
    </source>
</evidence>
<name>A0A7C2M5G9_9FLAO</name>
<accession>A0A7C2M5G9</accession>
<gene>
    <name evidence="5" type="ORF">ENO10_02865</name>
</gene>
<dbReference type="Gene3D" id="3.30.910.20">
    <property type="entry name" value="Skp domain"/>
    <property type="match status" value="1"/>
</dbReference>
<protein>
    <submittedName>
        <fullName evidence="5">OmpH family outer membrane protein</fullName>
    </submittedName>
</protein>
<dbReference type="Pfam" id="PF03938">
    <property type="entry name" value="OmpH"/>
    <property type="match status" value="1"/>
</dbReference>
<dbReference type="GO" id="GO:0050821">
    <property type="term" value="P:protein stabilization"/>
    <property type="evidence" value="ECO:0007669"/>
    <property type="project" value="TreeGrafter"/>
</dbReference>
<dbReference type="PANTHER" id="PTHR35089">
    <property type="entry name" value="CHAPERONE PROTEIN SKP"/>
    <property type="match status" value="1"/>
</dbReference>
<reference evidence="5" key="1">
    <citation type="journal article" date="2020" name="mSystems">
        <title>Genome- and Community-Level Interaction Insights into Carbon Utilization and Element Cycling Functions of Hydrothermarchaeota in Hydrothermal Sediment.</title>
        <authorList>
            <person name="Zhou Z."/>
            <person name="Liu Y."/>
            <person name="Xu W."/>
            <person name="Pan J."/>
            <person name="Luo Z.H."/>
            <person name="Li M."/>
        </authorList>
    </citation>
    <scope>NUCLEOTIDE SEQUENCE [LARGE SCALE GENOMIC DNA]</scope>
    <source>
        <strain evidence="5">SpSt-1235</strain>
    </source>
</reference>
<comment type="caution">
    <text evidence="5">The sequence shown here is derived from an EMBL/GenBank/DDBJ whole genome shotgun (WGS) entry which is preliminary data.</text>
</comment>
<dbReference type="EMBL" id="DSEE01000210">
    <property type="protein sequence ID" value="HER40138.1"/>
    <property type="molecule type" value="Genomic_DNA"/>
</dbReference>
<dbReference type="SUPFAM" id="SSF111384">
    <property type="entry name" value="OmpH-like"/>
    <property type="match status" value="1"/>
</dbReference>
<comment type="similarity">
    <text evidence="1">Belongs to the Skp family.</text>
</comment>
<evidence type="ECO:0000256" key="4">
    <source>
        <dbReference type="SAM" id="SignalP"/>
    </source>
</evidence>
<evidence type="ECO:0000256" key="3">
    <source>
        <dbReference type="SAM" id="Coils"/>
    </source>
</evidence>
<dbReference type="InterPro" id="IPR024930">
    <property type="entry name" value="Skp_dom_sf"/>
</dbReference>
<feature type="signal peptide" evidence="4">
    <location>
        <begin position="1"/>
        <end position="19"/>
    </location>
</feature>
<dbReference type="InterPro" id="IPR005632">
    <property type="entry name" value="Chaperone_Skp"/>
</dbReference>
<keyword evidence="2 4" id="KW-0732">Signal</keyword>
<dbReference type="Proteomes" id="UP000885753">
    <property type="component" value="Unassembled WGS sequence"/>
</dbReference>
<dbReference type="AlphaFoldDB" id="A0A7C2M5G9"/>
<proteinExistence type="inferred from homology"/>
<feature type="chain" id="PRO_5028413620" evidence="4">
    <location>
        <begin position="20"/>
        <end position="169"/>
    </location>
</feature>
<dbReference type="SMART" id="SM00935">
    <property type="entry name" value="OmpH"/>
    <property type="match status" value="1"/>
</dbReference>
<dbReference type="PANTHER" id="PTHR35089:SF1">
    <property type="entry name" value="CHAPERONE PROTEIN SKP"/>
    <property type="match status" value="1"/>
</dbReference>
<evidence type="ECO:0000256" key="1">
    <source>
        <dbReference type="ARBA" id="ARBA00009091"/>
    </source>
</evidence>
<dbReference type="GO" id="GO:0051082">
    <property type="term" value="F:unfolded protein binding"/>
    <property type="evidence" value="ECO:0007669"/>
    <property type="project" value="InterPro"/>
</dbReference>
<sequence>MKNLILAFSFTLLSIGAFAQTKVGTIDADYILNQLPEMAQVNEGMKSYNTELQTDLENTIAKYETLVKDYQENNSTYTEEEKKAKEGEIIGLENDIKSFRQKASVMMQMKRNELTQPLYEKINTAMLQVIQEEKYTQILHAGGNALAFSSEEYDITKKVLAKLGITVTE</sequence>
<dbReference type="GO" id="GO:0005829">
    <property type="term" value="C:cytosol"/>
    <property type="evidence" value="ECO:0007669"/>
    <property type="project" value="TreeGrafter"/>
</dbReference>